<organism evidence="4 5">
    <name type="scientific">Nocardioides plantarum</name>
    <dbReference type="NCBI Taxonomy" id="29299"/>
    <lineage>
        <taxon>Bacteria</taxon>
        <taxon>Bacillati</taxon>
        <taxon>Actinomycetota</taxon>
        <taxon>Actinomycetes</taxon>
        <taxon>Propionibacteriales</taxon>
        <taxon>Nocardioidaceae</taxon>
        <taxon>Nocardioides</taxon>
    </lineage>
</organism>
<dbReference type="Gene3D" id="3.60.21.10">
    <property type="match status" value="2"/>
</dbReference>
<accession>A0ABV5KE97</accession>
<feature type="compositionally biased region" description="Low complexity" evidence="2">
    <location>
        <begin position="199"/>
        <end position="235"/>
    </location>
</feature>
<dbReference type="InterPro" id="IPR032109">
    <property type="entry name" value="Big_3_5"/>
</dbReference>
<dbReference type="Pfam" id="PF16640">
    <property type="entry name" value="Big_3_5"/>
    <property type="match status" value="3"/>
</dbReference>
<dbReference type="Gene3D" id="3.90.780.10">
    <property type="entry name" value="5'-Nucleotidase, C-terminal domain"/>
    <property type="match status" value="2"/>
</dbReference>
<dbReference type="SUPFAM" id="SSF56300">
    <property type="entry name" value="Metallo-dependent phosphatases"/>
    <property type="match status" value="2"/>
</dbReference>
<evidence type="ECO:0000259" key="3">
    <source>
        <dbReference type="PROSITE" id="PS51841"/>
    </source>
</evidence>
<keyword evidence="5" id="KW-1185">Reference proteome</keyword>
<dbReference type="PANTHER" id="PTHR11575:SF24">
    <property type="entry name" value="5'-NUCLEOTIDASE"/>
    <property type="match status" value="1"/>
</dbReference>
<dbReference type="Pfam" id="PF00932">
    <property type="entry name" value="LTD"/>
    <property type="match status" value="1"/>
</dbReference>
<dbReference type="SUPFAM" id="SSF74853">
    <property type="entry name" value="Lamin A/C globular tail domain"/>
    <property type="match status" value="1"/>
</dbReference>
<dbReference type="PROSITE" id="PS00785">
    <property type="entry name" value="5_NUCLEOTIDASE_1"/>
    <property type="match status" value="2"/>
</dbReference>
<dbReference type="InterPro" id="IPR029052">
    <property type="entry name" value="Metallo-depent_PP-like"/>
</dbReference>
<dbReference type="SUPFAM" id="SSF55816">
    <property type="entry name" value="5'-nucleotidase (syn. UDP-sugar hydrolase), C-terminal domain"/>
    <property type="match status" value="2"/>
</dbReference>
<name>A0ABV5KE97_9ACTN</name>
<comment type="caution">
    <text evidence="4">The sequence shown here is derived from an EMBL/GenBank/DDBJ whole genome shotgun (WGS) entry which is preliminary data.</text>
</comment>
<evidence type="ECO:0000256" key="2">
    <source>
        <dbReference type="SAM" id="MobiDB-lite"/>
    </source>
</evidence>
<dbReference type="InterPro" id="IPR015919">
    <property type="entry name" value="Cadherin-like_sf"/>
</dbReference>
<dbReference type="PRINTS" id="PR01607">
    <property type="entry name" value="APYRASEFAMLY"/>
</dbReference>
<dbReference type="SUPFAM" id="SSF49313">
    <property type="entry name" value="Cadherin-like"/>
    <property type="match status" value="1"/>
</dbReference>
<evidence type="ECO:0000256" key="1">
    <source>
        <dbReference type="ARBA" id="ARBA00022729"/>
    </source>
</evidence>
<feature type="domain" description="LTD" evidence="3">
    <location>
        <begin position="29"/>
        <end position="172"/>
    </location>
</feature>
<dbReference type="Pfam" id="PF02872">
    <property type="entry name" value="5_nucleotid_C"/>
    <property type="match status" value="2"/>
</dbReference>
<dbReference type="EMBL" id="JBHMDG010000028">
    <property type="protein sequence ID" value="MFB9315041.1"/>
    <property type="molecule type" value="Genomic_DNA"/>
</dbReference>
<dbReference type="InterPro" id="IPR006146">
    <property type="entry name" value="5'-Nucleotdase_CS"/>
</dbReference>
<dbReference type="Gene3D" id="2.60.40.10">
    <property type="entry name" value="Immunoglobulins"/>
    <property type="match status" value="5"/>
</dbReference>
<dbReference type="PROSITE" id="PS51841">
    <property type="entry name" value="LTD"/>
    <property type="match status" value="1"/>
</dbReference>
<dbReference type="Pfam" id="PF00149">
    <property type="entry name" value="Metallophos"/>
    <property type="match status" value="2"/>
</dbReference>
<protein>
    <submittedName>
        <fullName evidence="4">5'-nucleotidase C-terminal domain-containing protein</fullName>
    </submittedName>
</protein>
<dbReference type="InterPro" id="IPR006179">
    <property type="entry name" value="5_nucleotidase/apyrase"/>
</dbReference>
<dbReference type="InterPro" id="IPR008334">
    <property type="entry name" value="5'-Nucleotdase_C"/>
</dbReference>
<reference evidence="4 5" key="1">
    <citation type="submission" date="2024-09" db="EMBL/GenBank/DDBJ databases">
        <authorList>
            <person name="Sun Q."/>
            <person name="Mori K."/>
        </authorList>
    </citation>
    <scope>NUCLEOTIDE SEQUENCE [LARGE SCALE GENOMIC DNA]</scope>
    <source>
        <strain evidence="4 5">JCM 9626</strain>
    </source>
</reference>
<dbReference type="InterPro" id="IPR036907">
    <property type="entry name" value="5'-Nucleotdase_C_sf"/>
</dbReference>
<proteinExistence type="predicted"/>
<dbReference type="RefSeq" id="WP_170215217.1">
    <property type="nucleotide sequence ID" value="NZ_JBHMDG010000028.1"/>
</dbReference>
<feature type="region of interest" description="Disordered" evidence="2">
    <location>
        <begin position="196"/>
        <end position="237"/>
    </location>
</feature>
<dbReference type="PANTHER" id="PTHR11575">
    <property type="entry name" value="5'-NUCLEOTIDASE-RELATED"/>
    <property type="match status" value="1"/>
</dbReference>
<evidence type="ECO:0000313" key="4">
    <source>
        <dbReference type="EMBL" id="MFB9315041.1"/>
    </source>
</evidence>
<dbReference type="InterPro" id="IPR004843">
    <property type="entry name" value="Calcineurin-like_PHP"/>
</dbReference>
<sequence length="2162" mass="217240">MSLHASARRGLIGSIVAGLVVTPLAVGLTVAPARANVAGTNLVISEVYGGGGSTSSAASYKQDFVELYNPTDAPISLSGWSIQYRSATGSAANAVALPNKVVPANDRFLIAMGAVSTGGADLPAADATASTLNLAAASGLVVLSNGTAALTVPTGNIPAGTTGVVDAVGYGATVTSFETARMATVGTTTLAYVRNPAGADTDNNSLDLTTTTPTPQAATGSTTPTAPPLAATNPGDKTGVVGTAITGFTLAATGGTAPYTWTATGLPAGVTVAANGAVSGTPTASGTFTVTATATDSATPTAATGTTSFTLTVAPAPLSATDPGDKTATTGTAITGFSLAATGGTTPYSWTATGLPAGVTVSTAGDVSGTPTTTGTYDVTATVTDAATPTAATATTSFTITVGQSTAPVDVQVLATNDFHGRIQNDTGTGSAGAAVLAGAVKQLRAANPNTTFAAAGDLIGASTFESFIQHDKPTIDALNEAGLEVSAVGNHEFDQGYDDLVNRVMKPYDADTNPYGGASWKYLGANVKFKASGDPALDGTWMKTQGGVQVGYIGAVTEHLPELVSPGGISDIQVTDIATAANTAANQLKADGADVIVLLVHEGAAGTDCTTINSDTTSDFGKITSAVNDNVDAIVSGHTHLTYNCAQPVAGWSDRPVTTRPIVSAGQYGTNLNQLVFTVDPTTGVVQAKTQAVLPLKNGVTGSTFNYPVDANTQTIVTTAVNNANVLGAQPLGNIAGPSYRAKLADGTTENRGGESTLGNLVAEIQRDQTSGANRGGAQIAFMNPGGLRADLVGQGTGAFPRVATYKDAANVQPFANTLVNEALTGAQIKAALEQQWQPSGASRPFLKLGISKGFTYTYDPNGAQGSRVKAMYLDGTAVDLTATYSVTVNSFLSTGGDNFTALNGTGRKQDTGVTDLQAQVDYFAAQASGSAGLPVDSTQRGVGAVVTTATPTAGQDVALNLTSLSMTGPGAVKDTSVEVKLDGVTLGSFPVTSTLQTQLPGYDEVGTATVVVTLPVSASGAKTLVVSGPTTGTVARVPITVAAAPTVDVQVLATNDFHGRIQNDTTTGSSGAAVLAGAVKQLRAANPNTTFAAAGDLIGASTFESFIAKDKPTIDALNEAGLEVSAVGNHEFDQGYDDLVNRVMKPYDADTNPYGGASWKYLGANVKFKDSNDPALDGTWMKTMDGVQVGYIGAVTEHLPELVSPGGISDIKVTDIAAAANAAADDLKAAGADVVVLLVHEGASGTDCATINSDTTSDFGKITSAVDGDIDAIVSGHTHLVYNCSQPVSSWANRPVTTRPIVSAGQYGTNLNQLVFTVDPSTGVVQAKTQAVLALKSGTTGSTFNYPVDANTQTIVDNAVANANVLGAQPLGRIAGTFNRAKLADGTTENRGGESTLGNLVAEIQRDQTSDPAFGAAQIAFMNPGGLRADLAGTAGDSPRTVTYKQAATVQPFANTLVNEDLTGAQIKAALEQQWQPTGSSRPFLKLGISKGFRYTYDPTAAQGERIRTMTLNGTPIVLTDTYSVTVNSFLSTGGDNFAALNGKGRKQDTGRTDLQAQVDYFAANAAGSDVLAVDYSQRGVGVTVPAGAPATYPSGASFTADLTSLSMTGPGDVLDTTVTASIDGGDTIATFPVTTAPQTQLPGYDEVGTASVGFNLPSALSGGTHDLVLTGNRTGTVVKVPFAVEATPSVATTVTGTADPVGFGEAATVHVTVTPDTGTADPAGTVTLLDGATEIGTVTLADGEGDITVPASALDPGDNPFTLSYAGADGFSDSTGSVTVTVEALDTTVTGTAASVELGEGASVHVVVDAADSALVPTGTVRLLDGTTEVGTVTLVDGEGDITVPASALEVGDNSFTLSYLGADGFAASTGTVSVTVTRIAAEVSGTTTSVTYGSAASIPVRVGPTTHGTPTGTVTVKDGATTVATATLGANGTGAATIEALALPAGTYTLSLSYAGDDLFTAATGTVTLTVAKGASTTDATARETTVVVKKNSTRFTVTVGAPGYTPTGTVRVVINGSQTVSGTLVDGVASIVVGPWTSVGASNAAVSYLGDANTEPSTDTVRITVTKQTPTLKVTAPTSVRKGTKPTVKVALTGSGGTVSGQVRFNYNGKFAVQTLVGGKTTRTLPGLSKTTKVTVTFLANATYTGAVKAVTIKVVP</sequence>
<keyword evidence="1" id="KW-0732">Signal</keyword>
<evidence type="ECO:0000313" key="5">
    <source>
        <dbReference type="Proteomes" id="UP001589750"/>
    </source>
</evidence>
<gene>
    <name evidence="4" type="ORF">ACFFRI_18450</name>
</gene>
<dbReference type="Proteomes" id="UP001589750">
    <property type="component" value="Unassembled WGS sequence"/>
</dbReference>
<dbReference type="InterPro" id="IPR036415">
    <property type="entry name" value="Lamin_tail_dom_sf"/>
</dbReference>
<dbReference type="InterPro" id="IPR013783">
    <property type="entry name" value="Ig-like_fold"/>
</dbReference>
<dbReference type="InterPro" id="IPR001322">
    <property type="entry name" value="Lamin_tail_dom"/>
</dbReference>